<protein>
    <submittedName>
        <fullName evidence="1">Uncharacterized protein</fullName>
    </submittedName>
</protein>
<dbReference type="AlphaFoldDB" id="E3I6Q4"/>
<organism evidence="1 2">
    <name type="scientific">Rhodomicrobium vannielii (strain ATCC 17100 / DSM 162 / LMG 4299 / NCIMB 10020 / ATH 3.1.1)</name>
    <dbReference type="NCBI Taxonomy" id="648757"/>
    <lineage>
        <taxon>Bacteria</taxon>
        <taxon>Pseudomonadati</taxon>
        <taxon>Pseudomonadota</taxon>
        <taxon>Alphaproteobacteria</taxon>
        <taxon>Hyphomicrobiales</taxon>
        <taxon>Hyphomicrobiaceae</taxon>
        <taxon>Rhodomicrobium</taxon>
    </lineage>
</organism>
<gene>
    <name evidence="1" type="ordered locus">Rvan_1446</name>
</gene>
<dbReference type="KEGG" id="rva:Rvan_1446"/>
<dbReference type="Proteomes" id="UP000001399">
    <property type="component" value="Chromosome"/>
</dbReference>
<name>E3I6Q4_RHOVT</name>
<proteinExistence type="predicted"/>
<dbReference type="HOGENOM" id="CLU_2143926_0_0_5"/>
<evidence type="ECO:0000313" key="1">
    <source>
        <dbReference type="EMBL" id="ADP70701.1"/>
    </source>
</evidence>
<evidence type="ECO:0000313" key="2">
    <source>
        <dbReference type="Proteomes" id="UP000001399"/>
    </source>
</evidence>
<dbReference type="STRING" id="648757.Rvan_1446"/>
<reference evidence="2" key="1">
    <citation type="journal article" date="2011" name="J. Bacteriol.">
        <title>Genome sequences of eight morphologically diverse alphaproteobacteria.</title>
        <authorList>
            <consortium name="US DOE Joint Genome Institute"/>
            <person name="Brown P.J."/>
            <person name="Kysela D.T."/>
            <person name="Buechlein A."/>
            <person name="Hemmerich C."/>
            <person name="Brun Y.V."/>
        </authorList>
    </citation>
    <scope>NUCLEOTIDE SEQUENCE [LARGE SCALE GENOMIC DNA]</scope>
    <source>
        <strain evidence="2">ATCC 17100 / ATH 3.1.1 / DSM 162 / LMG 4299</strain>
    </source>
</reference>
<accession>E3I6Q4</accession>
<keyword evidence="2" id="KW-1185">Reference proteome</keyword>
<dbReference type="EMBL" id="CP002292">
    <property type="protein sequence ID" value="ADP70701.1"/>
    <property type="molecule type" value="Genomic_DNA"/>
</dbReference>
<sequence>MLEIEYNRANVPCAMQKANDAGFAVGNAEIDAIVAQNMQAKAGAYPLAGYATVTKIGESNQLVIDALKEAHGNLATRLLRQMCDGFADISASGIGNVEPFGGKRRVSRHAAL</sequence>